<sequence length="530" mass="58058">MSESARNTDNVGTAETAASPEDENRIDFGTLFPSRGDPRRPPEWFGRALLYVAIAIIVFMFCWRSWGDISYLVLDIIISLFVALAIEPLVVALVAHGWKRGVASMVSLVGVAVMVSVLFTLFGNMFVQQMIAMFKGLPGTYEQIREFVDQYATFKMPEINNLGTEIVNNIQTSWVTDFAGTAMSTVGGLFSFLLNLMTVVMTTYYISAAGPKLRRSFCQWLAPSTQRRFLLVWTVAQGQISSFLFSRSILALINATCTAIFLEILHVPYWLPLALFCGVVSQFIPTVGTYIGGALPVLFAWGDRGWAYAVAVLVFIIVYQQIENLILSPRISQRTMDINAAVAFLAVLAFGSLFGAFGAFLALPVTASLQAIFRAYTKRYDLIDSPLMNDPEPEKKSKIVEASEAFGEHVLQPLGEHMPRAAKGSTSRVPMSEELRLLQEQIYAIPEHGGSEDDGEDSATVAIPKRVLSANARKGLRGTAAEDDDDEPDTSAIPQRHTSTGDEAAASDAVQPESSSDNTSVSDNPRAGWR</sequence>
<keyword evidence="3" id="KW-0813">Transport</keyword>
<proteinExistence type="inferred from homology"/>
<evidence type="ECO:0000313" key="10">
    <source>
        <dbReference type="EMBL" id="KOA40596.1"/>
    </source>
</evidence>
<reference evidence="10 11" key="1">
    <citation type="journal article" date="2015" name="Int J Genomics">
        <title>Comparative Genomics Revealed Genetic Diversity and Species/Strain-Level Differences in Carbohydrate Metabolism of Three Probiotic Bifidobacterial Species.</title>
        <authorList>
            <person name="Odamaki T."/>
            <person name="Horigome A."/>
            <person name="Sugahara H."/>
            <person name="Hashikura N."/>
            <person name="Minami J."/>
            <person name="Xiao J.Z."/>
            <person name="Abe F."/>
        </authorList>
    </citation>
    <scope>NUCLEOTIDE SEQUENCE [LARGE SCALE GENOMIC DNA]</scope>
    <source>
        <strain evidence="10 11">MCC 1128</strain>
    </source>
</reference>
<feature type="transmembrane region" description="Helical" evidence="9">
    <location>
        <begin position="305"/>
        <end position="322"/>
    </location>
</feature>
<dbReference type="InterPro" id="IPR002549">
    <property type="entry name" value="AI-2E-like"/>
</dbReference>
<dbReference type="PANTHER" id="PTHR21716">
    <property type="entry name" value="TRANSMEMBRANE PROTEIN"/>
    <property type="match status" value="1"/>
</dbReference>
<keyword evidence="4" id="KW-1003">Cell membrane</keyword>
<keyword evidence="7 9" id="KW-0472">Membrane</keyword>
<comment type="caution">
    <text evidence="10">The sequence shown here is derived from an EMBL/GenBank/DDBJ whole genome shotgun (WGS) entry which is preliminary data.</text>
</comment>
<dbReference type="PATRIC" id="fig|1365965.3.peg.1207"/>
<evidence type="ECO:0000256" key="4">
    <source>
        <dbReference type="ARBA" id="ARBA00022475"/>
    </source>
</evidence>
<feature type="transmembrane region" description="Helical" evidence="9">
    <location>
        <begin position="182"/>
        <end position="206"/>
    </location>
</feature>
<gene>
    <name evidence="10" type="ORF">BBM1128_05990</name>
</gene>
<evidence type="ECO:0000313" key="11">
    <source>
        <dbReference type="Proteomes" id="UP000037193"/>
    </source>
</evidence>
<dbReference type="PANTHER" id="PTHR21716:SF53">
    <property type="entry name" value="PERMEASE PERM-RELATED"/>
    <property type="match status" value="1"/>
</dbReference>
<comment type="subcellular location">
    <subcellularLocation>
        <location evidence="1">Cell membrane</location>
        <topology evidence="1">Multi-pass membrane protein</topology>
    </subcellularLocation>
</comment>
<feature type="transmembrane region" description="Helical" evidence="9">
    <location>
        <begin position="273"/>
        <end position="298"/>
    </location>
</feature>
<feature type="compositionally biased region" description="Polar residues" evidence="8">
    <location>
        <begin position="512"/>
        <end position="523"/>
    </location>
</feature>
<name>A0A0L7AZD2_BIFBR</name>
<dbReference type="GO" id="GO:0005886">
    <property type="term" value="C:plasma membrane"/>
    <property type="evidence" value="ECO:0007669"/>
    <property type="project" value="UniProtKB-SubCell"/>
</dbReference>
<dbReference type="EMBL" id="AVQD01000009">
    <property type="protein sequence ID" value="KOA40596.1"/>
    <property type="molecule type" value="Genomic_DNA"/>
</dbReference>
<feature type="transmembrane region" description="Helical" evidence="9">
    <location>
        <begin position="102"/>
        <end position="127"/>
    </location>
</feature>
<evidence type="ECO:0000256" key="6">
    <source>
        <dbReference type="ARBA" id="ARBA00022989"/>
    </source>
</evidence>
<evidence type="ECO:0000256" key="5">
    <source>
        <dbReference type="ARBA" id="ARBA00022692"/>
    </source>
</evidence>
<protein>
    <submittedName>
        <fullName evidence="10">Membrane protein</fullName>
    </submittedName>
</protein>
<evidence type="ECO:0000256" key="1">
    <source>
        <dbReference type="ARBA" id="ARBA00004651"/>
    </source>
</evidence>
<dbReference type="GO" id="GO:0055085">
    <property type="term" value="P:transmembrane transport"/>
    <property type="evidence" value="ECO:0007669"/>
    <property type="project" value="TreeGrafter"/>
</dbReference>
<dbReference type="RefSeq" id="WP_015439122.1">
    <property type="nucleotide sequence ID" value="NZ_AVQD01000009.1"/>
</dbReference>
<keyword evidence="6 9" id="KW-1133">Transmembrane helix</keyword>
<feature type="compositionally biased region" description="Polar residues" evidence="8">
    <location>
        <begin position="1"/>
        <end position="13"/>
    </location>
</feature>
<dbReference type="AlphaFoldDB" id="A0A0L7AZD2"/>
<organism evidence="10 11">
    <name type="scientific">Bifidobacterium breve MCC 1128</name>
    <dbReference type="NCBI Taxonomy" id="1365965"/>
    <lineage>
        <taxon>Bacteria</taxon>
        <taxon>Bacillati</taxon>
        <taxon>Actinomycetota</taxon>
        <taxon>Actinomycetes</taxon>
        <taxon>Bifidobacteriales</taxon>
        <taxon>Bifidobacteriaceae</taxon>
        <taxon>Bifidobacterium</taxon>
    </lineage>
</organism>
<evidence type="ECO:0000256" key="7">
    <source>
        <dbReference type="ARBA" id="ARBA00023136"/>
    </source>
</evidence>
<feature type="region of interest" description="Disordered" evidence="8">
    <location>
        <begin position="470"/>
        <end position="530"/>
    </location>
</feature>
<feature type="region of interest" description="Disordered" evidence="8">
    <location>
        <begin position="1"/>
        <end position="20"/>
    </location>
</feature>
<accession>A0A0L7AZD2</accession>
<keyword evidence="5 9" id="KW-0812">Transmembrane</keyword>
<dbReference type="Pfam" id="PF01594">
    <property type="entry name" value="AI-2E_transport"/>
    <property type="match status" value="1"/>
</dbReference>
<feature type="transmembrane region" description="Helical" evidence="9">
    <location>
        <begin position="249"/>
        <end position="267"/>
    </location>
</feature>
<feature type="transmembrane region" description="Helical" evidence="9">
    <location>
        <begin position="72"/>
        <end position="95"/>
    </location>
</feature>
<evidence type="ECO:0000256" key="9">
    <source>
        <dbReference type="SAM" id="Phobius"/>
    </source>
</evidence>
<dbReference type="Proteomes" id="UP000037193">
    <property type="component" value="Unassembled WGS sequence"/>
</dbReference>
<feature type="transmembrane region" description="Helical" evidence="9">
    <location>
        <begin position="48"/>
        <end position="66"/>
    </location>
</feature>
<feature type="transmembrane region" description="Helical" evidence="9">
    <location>
        <begin position="342"/>
        <end position="369"/>
    </location>
</feature>
<evidence type="ECO:0000256" key="3">
    <source>
        <dbReference type="ARBA" id="ARBA00022448"/>
    </source>
</evidence>
<evidence type="ECO:0000256" key="2">
    <source>
        <dbReference type="ARBA" id="ARBA00009773"/>
    </source>
</evidence>
<evidence type="ECO:0000256" key="8">
    <source>
        <dbReference type="SAM" id="MobiDB-lite"/>
    </source>
</evidence>
<comment type="similarity">
    <text evidence="2">Belongs to the autoinducer-2 exporter (AI-2E) (TC 2.A.86) family.</text>
</comment>